<protein>
    <recommendedName>
        <fullName evidence="3">Competence protein CoiA</fullName>
    </recommendedName>
</protein>
<organism evidence="1 2">
    <name type="scientific">Phaeodactylibacter xiamenensis</name>
    <dbReference type="NCBI Taxonomy" id="1524460"/>
    <lineage>
        <taxon>Bacteria</taxon>
        <taxon>Pseudomonadati</taxon>
        <taxon>Bacteroidota</taxon>
        <taxon>Saprospiria</taxon>
        <taxon>Saprospirales</taxon>
        <taxon>Haliscomenobacteraceae</taxon>
        <taxon>Phaeodactylibacter</taxon>
    </lineage>
</organism>
<evidence type="ECO:0000313" key="2">
    <source>
        <dbReference type="Proteomes" id="UP000029736"/>
    </source>
</evidence>
<proteinExistence type="predicted"/>
<sequence length="296" mass="34130">MRALPFALRNQQIVSIDEVPRGLSCGCSCLACGAPMVAKKGNKHAHHFAHYRGADCGHGLETGLHLRIKALFRERRSIVVPALYLHRQSVAYFQPYLFKYDRVEEEPYVGQLYPDLILRKGQRALLLEIAVTHQTPPRKQQKLRKLGMPALEIDALSLYEAVLQGSGSPDIRAFEYELQQGTGYKKWLFNPAQQRAEFRLRKMAIARPVKHRLYKGYHQYVTTDCPLGKRRWRSGYREGQAFANVTQDCMHCPRCAFLEYETEYVGYQEVPLLPARVHCWGHLTNRPKPKPWQTPV</sequence>
<name>A0A098S9S4_9BACT</name>
<dbReference type="AlphaFoldDB" id="A0A098S9S4"/>
<dbReference type="OrthoDB" id="1490774at2"/>
<gene>
    <name evidence="1" type="ORF">IX84_06070</name>
</gene>
<comment type="caution">
    <text evidence="1">The sequence shown here is derived from an EMBL/GenBank/DDBJ whole genome shotgun (WGS) entry which is preliminary data.</text>
</comment>
<keyword evidence="2" id="KW-1185">Reference proteome</keyword>
<dbReference type="STRING" id="1524460.IX84_06070"/>
<reference evidence="1 2" key="1">
    <citation type="journal article" date="2014" name="Int. J. Syst. Evol. Microbiol.">
        <title>Phaeodactylibacter xiamenensis gen. nov., sp. nov., a member of the family Saprospiraceae isolated from the marine alga Phaeodactylum tricornutum.</title>
        <authorList>
            <person name="Chen Z.Jr."/>
            <person name="Lei X."/>
            <person name="Lai Q."/>
            <person name="Li Y."/>
            <person name="Zhang B."/>
            <person name="Zhang J."/>
            <person name="Zhang H."/>
            <person name="Yang L."/>
            <person name="Zheng W."/>
            <person name="Tian Y."/>
            <person name="Yu Z."/>
            <person name="Xu H.Jr."/>
            <person name="Zheng T."/>
        </authorList>
    </citation>
    <scope>NUCLEOTIDE SEQUENCE [LARGE SCALE GENOMIC DNA]</scope>
    <source>
        <strain evidence="1 2">KD52</strain>
    </source>
</reference>
<dbReference type="EMBL" id="JPOS01000014">
    <property type="protein sequence ID" value="KGE88871.1"/>
    <property type="molecule type" value="Genomic_DNA"/>
</dbReference>
<dbReference type="Proteomes" id="UP000029736">
    <property type="component" value="Unassembled WGS sequence"/>
</dbReference>
<accession>A0A098S9S4</accession>
<evidence type="ECO:0000313" key="1">
    <source>
        <dbReference type="EMBL" id="KGE88871.1"/>
    </source>
</evidence>
<evidence type="ECO:0008006" key="3">
    <source>
        <dbReference type="Google" id="ProtNLM"/>
    </source>
</evidence>
<dbReference type="RefSeq" id="WP_044217452.1">
    <property type="nucleotide sequence ID" value="NZ_CAKZLC010000246.1"/>
</dbReference>